<dbReference type="GO" id="GO:0008832">
    <property type="term" value="F:dGTPase activity"/>
    <property type="evidence" value="ECO:0007669"/>
    <property type="project" value="TreeGrafter"/>
</dbReference>
<feature type="region of interest" description="Disordered" evidence="1">
    <location>
        <begin position="1"/>
        <end position="23"/>
    </location>
</feature>
<feature type="compositionally biased region" description="Basic and acidic residues" evidence="1">
    <location>
        <begin position="7"/>
        <end position="23"/>
    </location>
</feature>
<evidence type="ECO:0000313" key="4">
    <source>
        <dbReference type="Proteomes" id="UP000419144"/>
    </source>
</evidence>
<dbReference type="SUPFAM" id="SSF109604">
    <property type="entry name" value="HD-domain/PDEase-like"/>
    <property type="match status" value="1"/>
</dbReference>
<keyword evidence="4" id="KW-1185">Reference proteome</keyword>
<dbReference type="GO" id="GO:0005634">
    <property type="term" value="C:nucleus"/>
    <property type="evidence" value="ECO:0007669"/>
    <property type="project" value="TreeGrafter"/>
</dbReference>
<dbReference type="PANTHER" id="PTHR11373">
    <property type="entry name" value="DEOXYNUCLEOSIDE TRIPHOSPHATE TRIPHOSPHOHYDROLASE"/>
    <property type="match status" value="1"/>
</dbReference>
<sequence length="676" mass="75720">MPPPLRSKAESVQREEVSELMEPRRSMSVRDTLYGQLEFPPVIRILTDSPVVQRLRDLKQLGNSFYVYPGATHSRFEHSLGVCYLGMELYRSILDGHRKEQRDFGVPEIANLTRKAAQKDRHCIGIAGLCHDLGHGPLSHLFESFVRSSARPEEVQLRKWSHEQASIMLLRKMWSENETELAELGFTEVDLRYVELLINGLAPGKAWPDNVGRPKWARFTTEIIANKRSGLDVDKIDYIQRDSLACLGTPTFVSMSRLFQGARVVLDENDETTIGYPDKLDGVIEEIFLARSHLHRIVYQHRVTKVIDLMTLDALRAAGDVLEVSNGKDAVMPLRSCVLHPDFYVHASDWIVLAILHGSNRTMASSFGREVSVEHRSERLAEARSILQRIQSRHLYTTIGLYRHSEETLMHAGRLNSMEGSSQEVKQEVMIQELLNDIEVTNLDLSVKLREWSRQSRGVAAIEILQAEITQTAGDMDKKQSPVSATYFFNPRQATHSRVEAHSSCNVTTTLFVKMGSVSSMVVVCRMPLTPQEKEALRLSFSCVADRLGKTDASSFSCTPMSQRGRTAELSQQTACVPQEASAATPNRSMIGEEGTTSSSRGEYPAVKRLKLDLDTQLSRQGDVDVDVDQRCKWIAQSDATASSLGLVAPAGDDQATEKNQDDDDDDGEEDILSFL</sequence>
<dbReference type="FunFam" id="1.10.3210.10:FF:000039">
    <property type="entry name" value="Protein CBG02420"/>
    <property type="match status" value="1"/>
</dbReference>
<organism evidence="3 4">
    <name type="scientific">Leishmania tarentolae</name>
    <name type="common">Sauroleishmania tarentolae</name>
    <dbReference type="NCBI Taxonomy" id="5689"/>
    <lineage>
        <taxon>Eukaryota</taxon>
        <taxon>Discoba</taxon>
        <taxon>Euglenozoa</taxon>
        <taxon>Kinetoplastea</taxon>
        <taxon>Metakinetoplastina</taxon>
        <taxon>Trypanosomatida</taxon>
        <taxon>Trypanosomatidae</taxon>
        <taxon>Leishmaniinae</taxon>
        <taxon>Leishmania</taxon>
        <taxon>lizard Leishmania</taxon>
    </lineage>
</organism>
<dbReference type="AlphaFoldDB" id="A0A640KVL5"/>
<dbReference type="Proteomes" id="UP000419144">
    <property type="component" value="Unassembled WGS sequence"/>
</dbReference>
<proteinExistence type="predicted"/>
<dbReference type="OrthoDB" id="9991235at2759"/>
<protein>
    <recommendedName>
        <fullName evidence="2">HD/PDEase domain-containing protein</fullName>
    </recommendedName>
</protein>
<reference evidence="3" key="1">
    <citation type="submission" date="2019-11" db="EMBL/GenBank/DDBJ databases">
        <title>Leishmania tarentolae CDS.</title>
        <authorList>
            <person name="Goto Y."/>
            <person name="Yamagishi J."/>
        </authorList>
    </citation>
    <scope>NUCLEOTIDE SEQUENCE [LARGE SCALE GENOMIC DNA]</scope>
    <source>
        <strain evidence="3">Parrot Tar II</strain>
    </source>
</reference>
<dbReference type="CDD" id="cd00077">
    <property type="entry name" value="HDc"/>
    <property type="match status" value="1"/>
</dbReference>
<dbReference type="VEuPathDB" id="TriTrypDB:LtaPh_3227400"/>
<feature type="compositionally biased region" description="Polar residues" evidence="1">
    <location>
        <begin position="570"/>
        <end position="588"/>
    </location>
</feature>
<dbReference type="GO" id="GO:0006203">
    <property type="term" value="P:dGTP catabolic process"/>
    <property type="evidence" value="ECO:0007669"/>
    <property type="project" value="TreeGrafter"/>
</dbReference>
<gene>
    <name evidence="3" type="ORF">LtaPh_3227400</name>
</gene>
<dbReference type="PANTHER" id="PTHR11373:SF4">
    <property type="entry name" value="DEOXYNUCLEOSIDE TRIPHOSPHATE TRIPHOSPHOHYDROLASE SAMHD1"/>
    <property type="match status" value="1"/>
</dbReference>
<evidence type="ECO:0000313" key="3">
    <source>
        <dbReference type="EMBL" id="GET91597.1"/>
    </source>
</evidence>
<dbReference type="InterPro" id="IPR050135">
    <property type="entry name" value="dGTPase-like"/>
</dbReference>
<dbReference type="InterPro" id="IPR006674">
    <property type="entry name" value="HD_domain"/>
</dbReference>
<dbReference type="Pfam" id="PF01966">
    <property type="entry name" value="HD"/>
    <property type="match status" value="1"/>
</dbReference>
<accession>A0A640KVL5</accession>
<feature type="region of interest" description="Disordered" evidence="1">
    <location>
        <begin position="570"/>
        <end position="604"/>
    </location>
</feature>
<comment type="caution">
    <text evidence="3">The sequence shown here is derived from an EMBL/GenBank/DDBJ whole genome shotgun (WGS) entry which is preliminary data.</text>
</comment>
<feature type="region of interest" description="Disordered" evidence="1">
    <location>
        <begin position="643"/>
        <end position="676"/>
    </location>
</feature>
<name>A0A640KVL5_LEITA</name>
<dbReference type="SMART" id="SM00471">
    <property type="entry name" value="HDc"/>
    <property type="match status" value="1"/>
</dbReference>
<feature type="compositionally biased region" description="Acidic residues" evidence="1">
    <location>
        <begin position="661"/>
        <end position="676"/>
    </location>
</feature>
<evidence type="ECO:0000259" key="2">
    <source>
        <dbReference type="SMART" id="SM00471"/>
    </source>
</evidence>
<dbReference type="EMBL" id="BLBS01000049">
    <property type="protein sequence ID" value="GET91597.1"/>
    <property type="molecule type" value="Genomic_DNA"/>
</dbReference>
<evidence type="ECO:0000256" key="1">
    <source>
        <dbReference type="SAM" id="MobiDB-lite"/>
    </source>
</evidence>
<feature type="domain" description="HD/PDEase" evidence="2">
    <location>
        <begin position="71"/>
        <end position="248"/>
    </location>
</feature>
<dbReference type="InterPro" id="IPR003607">
    <property type="entry name" value="HD/PDEase_dom"/>
</dbReference>
<dbReference type="Gene3D" id="1.10.3210.10">
    <property type="entry name" value="Hypothetical protein af1432"/>
    <property type="match status" value="1"/>
</dbReference>